<keyword evidence="7" id="KW-1185">Reference proteome</keyword>
<reference evidence="6" key="1">
    <citation type="submission" date="2013-04" db="EMBL/GenBank/DDBJ databases">
        <authorList>
            <person name="Qu J."/>
            <person name="Murali S.C."/>
            <person name="Bandaranaike D."/>
            <person name="Bellair M."/>
            <person name="Blankenburg K."/>
            <person name="Chao H."/>
            <person name="Dinh H."/>
            <person name="Doddapaneni H."/>
            <person name="Downs B."/>
            <person name="Dugan-Rocha S."/>
            <person name="Elkadiri S."/>
            <person name="Gnanaolivu R.D."/>
            <person name="Hernandez B."/>
            <person name="Javaid M."/>
            <person name="Jayaseelan J.C."/>
            <person name="Lee S."/>
            <person name="Li M."/>
            <person name="Ming W."/>
            <person name="Munidasa M."/>
            <person name="Muniz J."/>
            <person name="Nguyen L."/>
            <person name="Ongeri F."/>
            <person name="Osuji N."/>
            <person name="Pu L.-L."/>
            <person name="Puazo M."/>
            <person name="Qu C."/>
            <person name="Quiroz J."/>
            <person name="Raj R."/>
            <person name="Weissenberger G."/>
            <person name="Xin Y."/>
            <person name="Zou X."/>
            <person name="Han Y."/>
            <person name="Richards S."/>
            <person name="Worley K."/>
            <person name="Muzny D."/>
            <person name="Gibbs R."/>
        </authorList>
    </citation>
    <scope>NUCLEOTIDE SEQUENCE</scope>
    <source>
        <strain evidence="6">Sampled in the wild</strain>
    </source>
</reference>
<dbReference type="AlphaFoldDB" id="A0A8K0KRP6"/>
<dbReference type="GO" id="GO:0034663">
    <property type="term" value="C:endoplasmic reticulum chaperone complex"/>
    <property type="evidence" value="ECO:0007669"/>
    <property type="project" value="TreeGrafter"/>
</dbReference>
<dbReference type="EMBL" id="KZ310619">
    <property type="protein sequence ID" value="KAG8239987.1"/>
    <property type="molecule type" value="Genomic_DNA"/>
</dbReference>
<dbReference type="PANTHER" id="PTHR45639">
    <property type="entry name" value="HSC70CB, ISOFORM G-RELATED"/>
    <property type="match status" value="1"/>
</dbReference>
<feature type="non-terminal residue" evidence="6">
    <location>
        <position position="1"/>
    </location>
</feature>
<dbReference type="OrthoDB" id="6509255at2759"/>
<keyword evidence="4" id="KW-0143">Chaperone</keyword>
<dbReference type="GO" id="GO:0005524">
    <property type="term" value="F:ATP binding"/>
    <property type="evidence" value="ECO:0007669"/>
    <property type="project" value="UniProtKB-KW"/>
</dbReference>
<sequence>MGAKAEDYESRLASLKRLSGPLIQRVVEHHGRPEAIRSLDSLLGAAEVFLNGARTSGDGATSSDGKAGAFTEVELQTLEKLISDTKGWKTKMEEEQSKLSLSVAPKLTIKAIAEKMAALDRE</sequence>
<proteinExistence type="inferred from homology"/>
<accession>A0A8K0KRP6</accession>
<gene>
    <name evidence="6" type="ORF">J437_LFUL019559</name>
</gene>
<reference evidence="6" key="2">
    <citation type="submission" date="2017-10" db="EMBL/GenBank/DDBJ databases">
        <title>Ladona fulva Genome sequencing and assembly.</title>
        <authorList>
            <person name="Murali S."/>
            <person name="Richards S."/>
            <person name="Bandaranaike D."/>
            <person name="Bellair M."/>
            <person name="Blankenburg K."/>
            <person name="Chao H."/>
            <person name="Dinh H."/>
            <person name="Doddapaneni H."/>
            <person name="Dugan-Rocha S."/>
            <person name="Elkadiri S."/>
            <person name="Gnanaolivu R."/>
            <person name="Hernandez B."/>
            <person name="Skinner E."/>
            <person name="Javaid M."/>
            <person name="Lee S."/>
            <person name="Li M."/>
            <person name="Ming W."/>
            <person name="Munidasa M."/>
            <person name="Muniz J."/>
            <person name="Nguyen L."/>
            <person name="Hughes D."/>
            <person name="Osuji N."/>
            <person name="Pu L.-L."/>
            <person name="Puazo M."/>
            <person name="Qu C."/>
            <person name="Quiroz J."/>
            <person name="Raj R."/>
            <person name="Weissenberger G."/>
            <person name="Xin Y."/>
            <person name="Zou X."/>
            <person name="Han Y."/>
            <person name="Worley K."/>
            <person name="Muzny D."/>
            <person name="Gibbs R."/>
        </authorList>
    </citation>
    <scope>NUCLEOTIDE SEQUENCE</scope>
    <source>
        <strain evidence="6">Sampled in the wild</strain>
    </source>
</reference>
<evidence type="ECO:0000256" key="5">
    <source>
        <dbReference type="ARBA" id="ARBA00040503"/>
    </source>
</evidence>
<dbReference type="GO" id="GO:0140662">
    <property type="term" value="F:ATP-dependent protein folding chaperone"/>
    <property type="evidence" value="ECO:0007669"/>
    <property type="project" value="InterPro"/>
</dbReference>
<dbReference type="InterPro" id="IPR013126">
    <property type="entry name" value="Hsp_70_fam"/>
</dbReference>
<comment type="similarity">
    <text evidence="1">Belongs to the heat shock protein 70 family.</text>
</comment>
<evidence type="ECO:0000256" key="1">
    <source>
        <dbReference type="ARBA" id="ARBA00007381"/>
    </source>
</evidence>
<evidence type="ECO:0000256" key="3">
    <source>
        <dbReference type="ARBA" id="ARBA00022840"/>
    </source>
</evidence>
<evidence type="ECO:0000313" key="6">
    <source>
        <dbReference type="EMBL" id="KAG8239987.1"/>
    </source>
</evidence>
<keyword evidence="3" id="KW-0067">ATP-binding</keyword>
<keyword evidence="2" id="KW-0547">Nucleotide-binding</keyword>
<comment type="caution">
    <text evidence="6">The sequence shown here is derived from an EMBL/GenBank/DDBJ whole genome shotgun (WGS) entry which is preliminary data.</text>
</comment>
<evidence type="ECO:0000256" key="2">
    <source>
        <dbReference type="ARBA" id="ARBA00022741"/>
    </source>
</evidence>
<dbReference type="PANTHER" id="PTHR45639:SF3">
    <property type="entry name" value="HYPOXIA UP-REGULATED PROTEIN 1"/>
    <property type="match status" value="1"/>
</dbReference>
<name>A0A8K0KRP6_LADFU</name>
<evidence type="ECO:0000256" key="4">
    <source>
        <dbReference type="ARBA" id="ARBA00023186"/>
    </source>
</evidence>
<organism evidence="6 7">
    <name type="scientific">Ladona fulva</name>
    <name type="common">Scarce chaser dragonfly</name>
    <name type="synonym">Libellula fulva</name>
    <dbReference type="NCBI Taxonomy" id="123851"/>
    <lineage>
        <taxon>Eukaryota</taxon>
        <taxon>Metazoa</taxon>
        <taxon>Ecdysozoa</taxon>
        <taxon>Arthropoda</taxon>
        <taxon>Hexapoda</taxon>
        <taxon>Insecta</taxon>
        <taxon>Pterygota</taxon>
        <taxon>Palaeoptera</taxon>
        <taxon>Odonata</taxon>
        <taxon>Epiprocta</taxon>
        <taxon>Anisoptera</taxon>
        <taxon>Libelluloidea</taxon>
        <taxon>Libellulidae</taxon>
        <taxon>Ladona</taxon>
    </lineage>
</organism>
<dbReference type="GO" id="GO:0030968">
    <property type="term" value="P:endoplasmic reticulum unfolded protein response"/>
    <property type="evidence" value="ECO:0007669"/>
    <property type="project" value="TreeGrafter"/>
</dbReference>
<protein>
    <recommendedName>
        <fullName evidence="5">Hypoxia up-regulated protein 1</fullName>
    </recommendedName>
</protein>
<dbReference type="Proteomes" id="UP000792457">
    <property type="component" value="Unassembled WGS sequence"/>
</dbReference>
<evidence type="ECO:0000313" key="7">
    <source>
        <dbReference type="Proteomes" id="UP000792457"/>
    </source>
</evidence>